<name>A0A151B274_9CLOT</name>
<dbReference type="PATRIC" id="fig|1121338.3.peg.2106"/>
<dbReference type="Gene3D" id="1.10.10.10">
    <property type="entry name" value="Winged helix-like DNA-binding domain superfamily/Winged helix DNA-binding domain"/>
    <property type="match status" value="1"/>
</dbReference>
<accession>A0A151B274</accession>
<protein>
    <submittedName>
        <fullName evidence="6">HTH-type transcriptional regulator CysL</fullName>
    </submittedName>
</protein>
<dbReference type="PRINTS" id="PR00039">
    <property type="entry name" value="HTHLYSR"/>
</dbReference>
<dbReference type="InterPro" id="IPR005119">
    <property type="entry name" value="LysR_subst-bd"/>
</dbReference>
<dbReference type="PROSITE" id="PS50931">
    <property type="entry name" value="HTH_LYSR"/>
    <property type="match status" value="1"/>
</dbReference>
<evidence type="ECO:0000256" key="2">
    <source>
        <dbReference type="ARBA" id="ARBA00023015"/>
    </source>
</evidence>
<evidence type="ECO:0000256" key="1">
    <source>
        <dbReference type="ARBA" id="ARBA00009437"/>
    </source>
</evidence>
<dbReference type="Pfam" id="PF03466">
    <property type="entry name" value="LysR_substrate"/>
    <property type="match status" value="1"/>
</dbReference>
<evidence type="ECO:0000259" key="5">
    <source>
        <dbReference type="PROSITE" id="PS50931"/>
    </source>
</evidence>
<dbReference type="EMBL" id="LTBA01000028">
    <property type="protein sequence ID" value="KYH34021.1"/>
    <property type="molecule type" value="Genomic_DNA"/>
</dbReference>
<dbReference type="CDD" id="cd08420">
    <property type="entry name" value="PBP2_CysL_like"/>
    <property type="match status" value="1"/>
</dbReference>
<keyword evidence="3" id="KW-0238">DNA-binding</keyword>
<dbReference type="Pfam" id="PF00126">
    <property type="entry name" value="HTH_1"/>
    <property type="match status" value="1"/>
</dbReference>
<evidence type="ECO:0000313" key="6">
    <source>
        <dbReference type="EMBL" id="KYH34021.1"/>
    </source>
</evidence>
<dbReference type="STRING" id="1121338.CLTEP_20220"/>
<evidence type="ECO:0000313" key="7">
    <source>
        <dbReference type="Proteomes" id="UP000075531"/>
    </source>
</evidence>
<comment type="similarity">
    <text evidence="1">Belongs to the LysR transcriptional regulatory family.</text>
</comment>
<proteinExistence type="inferred from homology"/>
<dbReference type="InterPro" id="IPR036390">
    <property type="entry name" value="WH_DNA-bd_sf"/>
</dbReference>
<dbReference type="Gene3D" id="3.40.190.290">
    <property type="match status" value="1"/>
</dbReference>
<organism evidence="6 7">
    <name type="scientific">Clostridium tepidiprofundi DSM 19306</name>
    <dbReference type="NCBI Taxonomy" id="1121338"/>
    <lineage>
        <taxon>Bacteria</taxon>
        <taxon>Bacillati</taxon>
        <taxon>Bacillota</taxon>
        <taxon>Clostridia</taxon>
        <taxon>Eubacteriales</taxon>
        <taxon>Clostridiaceae</taxon>
        <taxon>Clostridium</taxon>
    </lineage>
</organism>
<dbReference type="InterPro" id="IPR036388">
    <property type="entry name" value="WH-like_DNA-bd_sf"/>
</dbReference>
<sequence length="297" mass="34293">MIDFKITTFLTVAKTKNFTRTADILHITQPAVSQHIKLLEHHYNVKLIYKNGRQMELTEEGKLLFNYALEMDRLSKMMESDIKNKSSIIKKYYIGATLTIGGYILPEIIGKHKSIYKNIDIMLYVENTESIMDKLFNGNISLGLVEGPFDRNKVKYTKLKDDELVLAVSKNHPFAQKCCVTIEDVLKERLILREKGSGTRKIFENALIKNGYCLENMNIYMEIGDITALISLVESNLGCTIISREAIRKSLMSGNLIEIPIKDFKILREFNFVYLEQHNLEFINNFIEFCKKNLELS</sequence>
<dbReference type="PANTHER" id="PTHR30126">
    <property type="entry name" value="HTH-TYPE TRANSCRIPTIONAL REGULATOR"/>
    <property type="match status" value="1"/>
</dbReference>
<feature type="domain" description="HTH lysR-type" evidence="5">
    <location>
        <begin position="1"/>
        <end position="58"/>
    </location>
</feature>
<dbReference type="Proteomes" id="UP000075531">
    <property type="component" value="Unassembled WGS sequence"/>
</dbReference>
<dbReference type="OrthoDB" id="9785745at2"/>
<dbReference type="SUPFAM" id="SSF53850">
    <property type="entry name" value="Periplasmic binding protein-like II"/>
    <property type="match status" value="1"/>
</dbReference>
<dbReference type="AlphaFoldDB" id="A0A151B274"/>
<dbReference type="PANTHER" id="PTHR30126:SF40">
    <property type="entry name" value="HTH-TYPE TRANSCRIPTIONAL REGULATOR GLTR"/>
    <property type="match status" value="1"/>
</dbReference>
<dbReference type="GO" id="GO:0003700">
    <property type="term" value="F:DNA-binding transcription factor activity"/>
    <property type="evidence" value="ECO:0007669"/>
    <property type="project" value="InterPro"/>
</dbReference>
<keyword evidence="7" id="KW-1185">Reference proteome</keyword>
<comment type="caution">
    <text evidence="6">The sequence shown here is derived from an EMBL/GenBank/DDBJ whole genome shotgun (WGS) entry which is preliminary data.</text>
</comment>
<reference evidence="6 7" key="1">
    <citation type="submission" date="2016-02" db="EMBL/GenBank/DDBJ databases">
        <title>Genome sequence of Clostridium tepidiprofundi DSM 19306.</title>
        <authorList>
            <person name="Poehlein A."/>
            <person name="Daniel R."/>
        </authorList>
    </citation>
    <scope>NUCLEOTIDE SEQUENCE [LARGE SCALE GENOMIC DNA]</scope>
    <source>
        <strain evidence="6 7">DSM 19306</strain>
    </source>
</reference>
<evidence type="ECO:0000256" key="3">
    <source>
        <dbReference type="ARBA" id="ARBA00023125"/>
    </source>
</evidence>
<keyword evidence="4" id="KW-0804">Transcription</keyword>
<gene>
    <name evidence="6" type="primary">cysL_2</name>
    <name evidence="6" type="ORF">CLTEP_20220</name>
</gene>
<keyword evidence="2" id="KW-0805">Transcription regulation</keyword>
<evidence type="ECO:0000256" key="4">
    <source>
        <dbReference type="ARBA" id="ARBA00023163"/>
    </source>
</evidence>
<dbReference type="InterPro" id="IPR000847">
    <property type="entry name" value="LysR_HTH_N"/>
</dbReference>
<dbReference type="GO" id="GO:0000976">
    <property type="term" value="F:transcription cis-regulatory region binding"/>
    <property type="evidence" value="ECO:0007669"/>
    <property type="project" value="TreeGrafter"/>
</dbReference>
<dbReference type="RefSeq" id="WP_066826316.1">
    <property type="nucleotide sequence ID" value="NZ_LTBA01000028.1"/>
</dbReference>
<dbReference type="SUPFAM" id="SSF46785">
    <property type="entry name" value="Winged helix' DNA-binding domain"/>
    <property type="match status" value="1"/>
</dbReference>